<evidence type="ECO:0000313" key="3">
    <source>
        <dbReference type="Proteomes" id="UP000286954"/>
    </source>
</evidence>
<evidence type="ECO:0000313" key="2">
    <source>
        <dbReference type="EMBL" id="AZU04424.1"/>
    </source>
</evidence>
<organism evidence="2 3">
    <name type="scientific">Glycocaulis alkaliphilus</name>
    <dbReference type="NCBI Taxonomy" id="1434191"/>
    <lineage>
        <taxon>Bacteria</taxon>
        <taxon>Pseudomonadati</taxon>
        <taxon>Pseudomonadota</taxon>
        <taxon>Alphaproteobacteria</taxon>
        <taxon>Maricaulales</taxon>
        <taxon>Maricaulaceae</taxon>
        <taxon>Glycocaulis</taxon>
    </lineage>
</organism>
<name>A0A3T0EAT4_9PROT</name>
<proteinExistence type="predicted"/>
<evidence type="ECO:0000256" key="1">
    <source>
        <dbReference type="SAM" id="SignalP"/>
    </source>
</evidence>
<accession>A0A3T0EAT4</accession>
<dbReference type="EMBL" id="CP018911">
    <property type="protein sequence ID" value="AZU04424.1"/>
    <property type="molecule type" value="Genomic_DNA"/>
</dbReference>
<evidence type="ECO:0008006" key="4">
    <source>
        <dbReference type="Google" id="ProtNLM"/>
    </source>
</evidence>
<dbReference type="Proteomes" id="UP000286954">
    <property type="component" value="Chromosome"/>
</dbReference>
<gene>
    <name evidence="2" type="ORF">X907_1900</name>
</gene>
<feature type="signal peptide" evidence="1">
    <location>
        <begin position="1"/>
        <end position="20"/>
    </location>
</feature>
<keyword evidence="1" id="KW-0732">Signal</keyword>
<keyword evidence="3" id="KW-1185">Reference proteome</keyword>
<sequence>MYAMSLVRISASLVSLSLLAACAAPQQSVPARDIHALETAERICNIGSLTQEYNRLRNEARTVVTPSHWTSNWILAPWPGSYVDSHSSQSSSRSEDVSIRPPFGPSTPTIDLVRTFEVDLDASYRASTSSCQAYAACMYQNRYNEGYCQRSAADWQIAQERFQSLSYRLADVRVQMAQICPDCPPAIIVPGHRRYGHGHGYPPRHYAPYRRARDCEDYIGGVFTTSSCRRY</sequence>
<feature type="chain" id="PRO_5019560282" description="Lipoprotein" evidence="1">
    <location>
        <begin position="21"/>
        <end position="231"/>
    </location>
</feature>
<dbReference type="AlphaFoldDB" id="A0A3T0EAT4"/>
<dbReference type="KEGG" id="gak:X907_1900"/>
<protein>
    <recommendedName>
        <fullName evidence="4">Lipoprotein</fullName>
    </recommendedName>
</protein>
<reference evidence="2 3" key="1">
    <citation type="submission" date="2016-12" db="EMBL/GenBank/DDBJ databases">
        <title>The genome of dimorphic prosthecate Glycocaulis alkaliphilus 6b-8t, isolated from crude oil dictates its adaptability in petroleum environments.</title>
        <authorList>
            <person name="Wu X.-L."/>
            <person name="Geng S."/>
        </authorList>
    </citation>
    <scope>NUCLEOTIDE SEQUENCE [LARGE SCALE GENOMIC DNA]</scope>
    <source>
        <strain evidence="2 3">6B-8</strain>
    </source>
</reference>